<organism evidence="2 3">
    <name type="scientific">Candidatus Taylorbacteria bacterium CG11_big_fil_rev_8_21_14_0_20_46_11</name>
    <dbReference type="NCBI Taxonomy" id="1975025"/>
    <lineage>
        <taxon>Bacteria</taxon>
        <taxon>Candidatus Tayloriibacteriota</taxon>
    </lineage>
</organism>
<reference evidence="2 3" key="1">
    <citation type="submission" date="2017-09" db="EMBL/GenBank/DDBJ databases">
        <title>Depth-based differentiation of microbial function through sediment-hosted aquifers and enrichment of novel symbionts in the deep terrestrial subsurface.</title>
        <authorList>
            <person name="Probst A.J."/>
            <person name="Ladd B."/>
            <person name="Jarett J.K."/>
            <person name="Geller-Mcgrath D.E."/>
            <person name="Sieber C.M."/>
            <person name="Emerson J.B."/>
            <person name="Anantharaman K."/>
            <person name="Thomas B.C."/>
            <person name="Malmstrom R."/>
            <person name="Stieglmeier M."/>
            <person name="Klingl A."/>
            <person name="Woyke T."/>
            <person name="Ryan C.M."/>
            <person name="Banfield J.F."/>
        </authorList>
    </citation>
    <scope>NUCLEOTIDE SEQUENCE [LARGE SCALE GENOMIC DNA]</scope>
    <source>
        <strain evidence="2">CG11_big_fil_rev_8_21_14_0_20_46_11</strain>
    </source>
</reference>
<dbReference type="Proteomes" id="UP000229342">
    <property type="component" value="Unassembled WGS sequence"/>
</dbReference>
<gene>
    <name evidence="2" type="ORF">COV91_04880</name>
</gene>
<sequence length="204" mass="23876">MLTENGFDVALKLLNIPEAQKEFLRVRSYEVQKIVKNLTETPRPENYDPFDKEKKIVKVTRDSAIRTRGFRQAVIEAYDYKCAFCEMKVYSPDTLSWEVEAAHIVPHSSMGKDDILNGLALCHLHHWAFDAGWFTIQEDYKIKVSQKVSSLPSNFGRMGDYDFIRILSSKSYKIILPERKEIYPHQNSIKWHRENIFYPKLNAT</sequence>
<evidence type="ECO:0000313" key="3">
    <source>
        <dbReference type="Proteomes" id="UP000229342"/>
    </source>
</evidence>
<dbReference type="Gene3D" id="1.10.30.50">
    <property type="match status" value="1"/>
</dbReference>
<dbReference type="EMBL" id="PCVG01000063">
    <property type="protein sequence ID" value="PIQ68303.1"/>
    <property type="molecule type" value="Genomic_DNA"/>
</dbReference>
<comment type="caution">
    <text evidence="2">The sequence shown here is derived from an EMBL/GenBank/DDBJ whole genome shotgun (WGS) entry which is preliminary data.</text>
</comment>
<protein>
    <recommendedName>
        <fullName evidence="1">HNH nuclease domain-containing protein</fullName>
    </recommendedName>
</protein>
<feature type="domain" description="HNH nuclease" evidence="1">
    <location>
        <begin position="82"/>
        <end position="137"/>
    </location>
</feature>
<dbReference type="AlphaFoldDB" id="A0A2H0KCI8"/>
<name>A0A2H0KCI8_9BACT</name>
<evidence type="ECO:0000259" key="1">
    <source>
        <dbReference type="Pfam" id="PF13391"/>
    </source>
</evidence>
<evidence type="ECO:0000313" key="2">
    <source>
        <dbReference type="EMBL" id="PIQ68303.1"/>
    </source>
</evidence>
<dbReference type="CDD" id="cd00085">
    <property type="entry name" value="HNHc"/>
    <property type="match status" value="1"/>
</dbReference>
<proteinExistence type="predicted"/>
<dbReference type="InterPro" id="IPR003615">
    <property type="entry name" value="HNH_nuc"/>
</dbReference>
<dbReference type="Pfam" id="PF13391">
    <property type="entry name" value="HNH_2"/>
    <property type="match status" value="1"/>
</dbReference>
<accession>A0A2H0KCI8</accession>